<protein>
    <submittedName>
        <fullName evidence="2">Twin transmembrane helix small protein</fullName>
    </submittedName>
</protein>
<keyword evidence="1" id="KW-1133">Transmembrane helix</keyword>
<dbReference type="Pfam" id="PF11137">
    <property type="entry name" value="DUF2909"/>
    <property type="match status" value="1"/>
</dbReference>
<reference evidence="2" key="1">
    <citation type="submission" date="2023-05" db="EMBL/GenBank/DDBJ databases">
        <title>Limnohabitans sp. strain HM2-2 Genome sequencing and assembly.</title>
        <authorList>
            <person name="Jung Y."/>
        </authorList>
    </citation>
    <scope>NUCLEOTIDE SEQUENCE</scope>
    <source>
        <strain evidence="2">HM2-2</strain>
    </source>
</reference>
<feature type="transmembrane region" description="Helical" evidence="1">
    <location>
        <begin position="43"/>
        <end position="63"/>
    </location>
</feature>
<name>A0ABT6X9Z4_9BURK</name>
<dbReference type="NCBIfam" id="NF033233">
    <property type="entry name" value="twin_helix"/>
    <property type="match status" value="1"/>
</dbReference>
<keyword evidence="1" id="KW-0472">Membrane</keyword>
<evidence type="ECO:0000313" key="2">
    <source>
        <dbReference type="EMBL" id="MDI9234951.1"/>
    </source>
</evidence>
<evidence type="ECO:0000313" key="3">
    <source>
        <dbReference type="Proteomes" id="UP001431902"/>
    </source>
</evidence>
<dbReference type="Proteomes" id="UP001431902">
    <property type="component" value="Unassembled WGS sequence"/>
</dbReference>
<dbReference type="RefSeq" id="WP_283225291.1">
    <property type="nucleotide sequence ID" value="NZ_JASGBH010000011.1"/>
</dbReference>
<sequence>MKILVAIAFLAILASLVWALIYMMRSGAPRSEGTAPRKGSMATALALRVGLSIVLFICVLISWKMGWIQPTGIPAGA</sequence>
<keyword evidence="1 2" id="KW-0812">Transmembrane</keyword>
<dbReference type="InterPro" id="IPR021313">
    <property type="entry name" value="DUF2909"/>
</dbReference>
<organism evidence="2 3">
    <name type="scientific">Limnohabitans lacus</name>
    <dbReference type="NCBI Taxonomy" id="3045173"/>
    <lineage>
        <taxon>Bacteria</taxon>
        <taxon>Pseudomonadati</taxon>
        <taxon>Pseudomonadota</taxon>
        <taxon>Betaproteobacteria</taxon>
        <taxon>Burkholderiales</taxon>
        <taxon>Comamonadaceae</taxon>
        <taxon>Limnohabitans</taxon>
    </lineage>
</organism>
<comment type="caution">
    <text evidence="2">The sequence shown here is derived from an EMBL/GenBank/DDBJ whole genome shotgun (WGS) entry which is preliminary data.</text>
</comment>
<gene>
    <name evidence="2" type="ORF">QLQ16_14020</name>
</gene>
<dbReference type="EMBL" id="JASGBH010000011">
    <property type="protein sequence ID" value="MDI9234951.1"/>
    <property type="molecule type" value="Genomic_DNA"/>
</dbReference>
<accession>A0ABT6X9Z4</accession>
<keyword evidence="3" id="KW-1185">Reference proteome</keyword>
<proteinExistence type="predicted"/>
<evidence type="ECO:0000256" key="1">
    <source>
        <dbReference type="SAM" id="Phobius"/>
    </source>
</evidence>